<evidence type="ECO:0000313" key="1">
    <source>
        <dbReference type="EMBL" id="MBI5248979.1"/>
    </source>
</evidence>
<reference evidence="1" key="1">
    <citation type="submission" date="2020-07" db="EMBL/GenBank/DDBJ databases">
        <title>Huge and variable diversity of episymbiotic CPR bacteria and DPANN archaea in groundwater ecosystems.</title>
        <authorList>
            <person name="He C.Y."/>
            <person name="Keren R."/>
            <person name="Whittaker M."/>
            <person name="Farag I.F."/>
            <person name="Doudna J."/>
            <person name="Cate J.H.D."/>
            <person name="Banfield J.F."/>
        </authorList>
    </citation>
    <scope>NUCLEOTIDE SEQUENCE</scope>
    <source>
        <strain evidence="1">NC_groundwater_1664_Pr3_B-0.1um_52_9</strain>
    </source>
</reference>
<dbReference type="EMBL" id="JACRDE010000165">
    <property type="protein sequence ID" value="MBI5248979.1"/>
    <property type="molecule type" value="Genomic_DNA"/>
</dbReference>
<comment type="caution">
    <text evidence="1">The sequence shown here is derived from an EMBL/GenBank/DDBJ whole genome shotgun (WGS) entry which is preliminary data.</text>
</comment>
<evidence type="ECO:0000313" key="2">
    <source>
        <dbReference type="Proteomes" id="UP000807825"/>
    </source>
</evidence>
<dbReference type="AlphaFoldDB" id="A0A9D6V1G7"/>
<accession>A0A9D6V1G7</accession>
<sequence>MEKKDQGLAEKAKARSPEQMKAKMLALVEKMLRGMQQPELAKIAFSVQHWQDDYCSEEELYIPAPPSGSVPKSSISTHNVKDSERRGIWRKKIRHKLAQTGKDNLISVIMEEAERMSYPNLQHLSQSLLALEGKKR</sequence>
<organism evidence="1 2">
    <name type="scientific">Desulfomonile tiedjei</name>
    <dbReference type="NCBI Taxonomy" id="2358"/>
    <lineage>
        <taxon>Bacteria</taxon>
        <taxon>Pseudomonadati</taxon>
        <taxon>Thermodesulfobacteriota</taxon>
        <taxon>Desulfomonilia</taxon>
        <taxon>Desulfomonilales</taxon>
        <taxon>Desulfomonilaceae</taxon>
        <taxon>Desulfomonile</taxon>
    </lineage>
</organism>
<gene>
    <name evidence="1" type="ORF">HY912_05740</name>
</gene>
<dbReference type="Proteomes" id="UP000807825">
    <property type="component" value="Unassembled WGS sequence"/>
</dbReference>
<proteinExistence type="predicted"/>
<protein>
    <submittedName>
        <fullName evidence="1">Uncharacterized protein</fullName>
    </submittedName>
</protein>
<name>A0A9D6V1G7_9BACT</name>